<evidence type="ECO:0000313" key="1">
    <source>
        <dbReference type="EMBL" id="KAF7683418.1"/>
    </source>
</evidence>
<accession>A0ABQ7HZ74</accession>
<evidence type="ECO:0000313" key="2">
    <source>
        <dbReference type="Proteomes" id="UP001516464"/>
    </source>
</evidence>
<reference evidence="1 2" key="1">
    <citation type="submission" date="2019-01" db="EMBL/GenBank/DDBJ databases">
        <title>Genomes sequencing and comparative genomics of infectious freshwater microsporidia, Cucumispora dikerogammari and Thelohania contejeani.</title>
        <authorList>
            <person name="Cormier A."/>
            <person name="Giraud I."/>
            <person name="Wattier R."/>
            <person name="Teixeira M."/>
            <person name="Grandjean F."/>
            <person name="Rigaud T."/>
            <person name="Cordaux R."/>
        </authorList>
    </citation>
    <scope>NUCLEOTIDE SEQUENCE [LARGE SCALE GENOMIC DNA]</scope>
    <source>
        <strain evidence="1">T1</strain>
        <tissue evidence="1">Spores</tissue>
    </source>
</reference>
<gene>
    <name evidence="1" type="ORF">TCON_1364</name>
</gene>
<keyword evidence="2" id="KW-1185">Reference proteome</keyword>
<dbReference type="EMBL" id="SBIQ01000088">
    <property type="protein sequence ID" value="KAF7683418.1"/>
    <property type="molecule type" value="Genomic_DNA"/>
</dbReference>
<proteinExistence type="predicted"/>
<sequence>MEIKRDLIKDTSNQIETIIDAIVKILESIKISSNDEYNEIKNLVIAKGKIIEISNSIFTIYRNLIKLKYLDNEKDIPKDAAGFDIKYELNKAINSIYLTIDDDTTIKPQDDK</sequence>
<comment type="caution">
    <text evidence="1">The sequence shown here is derived from an EMBL/GenBank/DDBJ whole genome shotgun (WGS) entry which is preliminary data.</text>
</comment>
<dbReference type="Proteomes" id="UP001516464">
    <property type="component" value="Unassembled WGS sequence"/>
</dbReference>
<organism evidence="1 2">
    <name type="scientific">Astathelohania contejeani</name>
    <dbReference type="NCBI Taxonomy" id="164912"/>
    <lineage>
        <taxon>Eukaryota</taxon>
        <taxon>Fungi</taxon>
        <taxon>Fungi incertae sedis</taxon>
        <taxon>Microsporidia</taxon>
        <taxon>Astathelohaniidae</taxon>
        <taxon>Astathelohania</taxon>
    </lineage>
</organism>
<protein>
    <submittedName>
        <fullName evidence="1">Uncharacterized protein</fullName>
    </submittedName>
</protein>
<name>A0ABQ7HZ74_9MICR</name>